<name>A0A176VKZ3_MARPO</name>
<evidence type="ECO:0000313" key="2">
    <source>
        <dbReference type="EMBL" id="BBN16420.1"/>
    </source>
</evidence>
<dbReference type="InterPro" id="IPR007175">
    <property type="entry name" value="Rpr2/Snm1/Rpp21"/>
</dbReference>
<dbReference type="EMBL" id="LVLJ01003592">
    <property type="protein sequence ID" value="OAE20615.1"/>
    <property type="molecule type" value="Genomic_DNA"/>
</dbReference>
<evidence type="ECO:0000256" key="1">
    <source>
        <dbReference type="SAM" id="MobiDB-lite"/>
    </source>
</evidence>
<sequence length="329" mass="34091">MGKGKRKRGDSTGPSITLLGGKASAAETPIKLPAVVLEQSAAAAASSPQSAPSVLKQRPSHTVHASQGLRQYTGTGQAIQFSGNHAGHLKVQYLAQIANWASTAVPNLGAYFGQRLAAASEALSIPPPTPHSLCQRCESILHVGDNCSVRVTKAPKKWRKSKVKGGDAGVKNALVYNCHFCKFGNKKPGTAKGHVKTKFSQLHALKQMKKLWSGENAALTKQTKSLGTSNVPAATRSTALTKALGSNKTPATGLPVGNVARISAIASPMVAAQTPLASSSASVNATAQATGGGKRRKRKGWSTLKDMTTAKAEPATPASLGFMSLSKKG</sequence>
<keyword evidence="4" id="KW-1185">Reference proteome</keyword>
<evidence type="ECO:0000313" key="4">
    <source>
        <dbReference type="Proteomes" id="UP000077202"/>
    </source>
</evidence>
<dbReference type="Proteomes" id="UP000077202">
    <property type="component" value="Unassembled WGS sequence"/>
</dbReference>
<reference evidence="5" key="3">
    <citation type="journal article" date="2020" name="Curr. Biol.">
        <title>Chromatin organization in early land plants reveals an ancestral association between H3K27me3, transposons, and constitutive heterochromatin.</title>
        <authorList>
            <person name="Montgomery S.A."/>
            <person name="Tanizawa Y."/>
            <person name="Galik B."/>
            <person name="Wang N."/>
            <person name="Ito T."/>
            <person name="Mochizuki T."/>
            <person name="Akimcheva S."/>
            <person name="Bowman J.L."/>
            <person name="Cognat V."/>
            <person name="Marechal-Drouard L."/>
            <person name="Ekker H."/>
            <person name="Hong S.F."/>
            <person name="Kohchi T."/>
            <person name="Lin S.S."/>
            <person name="Liu L.D."/>
            <person name="Nakamura Y."/>
            <person name="Valeeva L.R."/>
            <person name="Shakirov E.V."/>
            <person name="Shippen D.E."/>
            <person name="Wei W.L."/>
            <person name="Yagura M."/>
            <person name="Yamaoka S."/>
            <person name="Yamato K.T."/>
            <person name="Liu C."/>
            <person name="Berger F."/>
        </authorList>
    </citation>
    <scope>NUCLEOTIDE SEQUENCE [LARGE SCALE GENOMIC DNA]</scope>
    <source>
        <strain evidence="5">Tak-1</strain>
    </source>
</reference>
<dbReference type="EMBL" id="AP019872">
    <property type="protein sequence ID" value="BBN16420.1"/>
    <property type="molecule type" value="Genomic_DNA"/>
</dbReference>
<feature type="region of interest" description="Disordered" evidence="1">
    <location>
        <begin position="276"/>
        <end position="329"/>
    </location>
</feature>
<feature type="region of interest" description="Disordered" evidence="1">
    <location>
        <begin position="1"/>
        <end position="20"/>
    </location>
</feature>
<reference evidence="3 4" key="1">
    <citation type="submission" date="2016-03" db="EMBL/GenBank/DDBJ databases">
        <title>Mechanisms controlling the formation of the plant cell surface in tip-growing cells are functionally conserved among land plants.</title>
        <authorList>
            <person name="Honkanen S."/>
            <person name="Jones V.A."/>
            <person name="Morieri G."/>
            <person name="Champion C."/>
            <person name="Hetherington A.J."/>
            <person name="Kelly S."/>
            <person name="Saint-Marcoux D."/>
            <person name="Proust H."/>
            <person name="Prescott H."/>
            <person name="Dolan L."/>
        </authorList>
    </citation>
    <scope>NUCLEOTIDE SEQUENCE [LARGE SCALE GENOMIC DNA]</scope>
    <source>
        <strain evidence="4">cv. Tak-1 and cv. Tak-2</strain>
        <tissue evidence="3">Whole gametophyte</tissue>
    </source>
</reference>
<dbReference type="PANTHER" id="PTHR36072">
    <property type="entry name" value="OS01G0541600 PROTEIN"/>
    <property type="match status" value="1"/>
</dbReference>
<feature type="compositionally biased region" description="Polar residues" evidence="1">
    <location>
        <begin position="276"/>
        <end position="289"/>
    </location>
</feature>
<dbReference type="AlphaFoldDB" id="A0A176VKZ3"/>
<reference evidence="2" key="2">
    <citation type="journal article" date="2019" name="Curr. Biol.">
        <title>Chromatin organization in early land plants reveals an ancestral association between H3K27me3, transposons, and constitutive heterochromatin.</title>
        <authorList>
            <person name="Montgomery S.A."/>
            <person name="Tanizawa Y."/>
            <person name="Galik B."/>
            <person name="Wang N."/>
            <person name="Ito T."/>
            <person name="Mochizuki T."/>
            <person name="Akimcheva S."/>
            <person name="Bowman J."/>
            <person name="Cognat V."/>
            <person name="Drouard L."/>
            <person name="Ekker H."/>
            <person name="Houng S."/>
            <person name="Kohchi T."/>
            <person name="Lin S."/>
            <person name="Liu L.D."/>
            <person name="Nakamura Y."/>
            <person name="Valeeva L.R."/>
            <person name="Shakirov E.V."/>
            <person name="Shippen D.E."/>
            <person name="Wei W."/>
            <person name="Yagura M."/>
            <person name="Yamaoka S."/>
            <person name="Yamato K.T."/>
            <person name="Liu C."/>
            <person name="Berger F."/>
        </authorList>
    </citation>
    <scope>NUCLEOTIDE SEQUENCE [LARGE SCALE GENOMIC DNA]</scope>
    <source>
        <strain evidence="2">Tak-1</strain>
    </source>
</reference>
<dbReference type="PANTHER" id="PTHR36072:SF2">
    <property type="entry name" value="OS01G0531000 PROTEIN"/>
    <property type="match status" value="1"/>
</dbReference>
<dbReference type="Proteomes" id="UP001162541">
    <property type="component" value="Chromosome 7"/>
</dbReference>
<evidence type="ECO:0000313" key="3">
    <source>
        <dbReference type="EMBL" id="OAE20615.1"/>
    </source>
</evidence>
<proteinExistence type="predicted"/>
<gene>
    <name evidence="3" type="ORF">AXG93_517s1300</name>
    <name evidence="2" type="ORF">Mp_7g06130</name>
</gene>
<evidence type="ECO:0000313" key="5">
    <source>
        <dbReference type="Proteomes" id="UP001162541"/>
    </source>
</evidence>
<protein>
    <submittedName>
        <fullName evidence="3">Uncharacterized protein</fullName>
    </submittedName>
</protein>
<dbReference type="GO" id="GO:0006396">
    <property type="term" value="P:RNA processing"/>
    <property type="evidence" value="ECO:0007669"/>
    <property type="project" value="InterPro"/>
</dbReference>
<accession>A0A176VKZ3</accession>
<dbReference type="Gene3D" id="6.20.50.20">
    <property type="match status" value="1"/>
</dbReference>
<dbReference type="Pfam" id="PF04032">
    <property type="entry name" value="Rpr2"/>
    <property type="match status" value="1"/>
</dbReference>
<organism evidence="3 4">
    <name type="scientific">Marchantia polymorpha subsp. ruderalis</name>
    <dbReference type="NCBI Taxonomy" id="1480154"/>
    <lineage>
        <taxon>Eukaryota</taxon>
        <taxon>Viridiplantae</taxon>
        <taxon>Streptophyta</taxon>
        <taxon>Embryophyta</taxon>
        <taxon>Marchantiophyta</taxon>
        <taxon>Marchantiopsida</taxon>
        <taxon>Marchantiidae</taxon>
        <taxon>Marchantiales</taxon>
        <taxon>Marchantiaceae</taxon>
        <taxon>Marchantia</taxon>
    </lineage>
</organism>